<comment type="caution">
    <text evidence="1">The sequence shown here is derived from an EMBL/GenBank/DDBJ whole genome shotgun (WGS) entry which is preliminary data.</text>
</comment>
<keyword evidence="2" id="KW-1185">Reference proteome</keyword>
<dbReference type="EMBL" id="BAAANB010000021">
    <property type="protein sequence ID" value="GAA2038455.1"/>
    <property type="molecule type" value="Genomic_DNA"/>
</dbReference>
<name>A0ABP5G307_9MICO</name>
<organism evidence="1 2">
    <name type="scientific">Terrabacter terrae</name>
    <dbReference type="NCBI Taxonomy" id="318434"/>
    <lineage>
        <taxon>Bacteria</taxon>
        <taxon>Bacillati</taxon>
        <taxon>Actinomycetota</taxon>
        <taxon>Actinomycetes</taxon>
        <taxon>Micrococcales</taxon>
        <taxon>Intrasporangiaceae</taxon>
        <taxon>Terrabacter</taxon>
    </lineage>
</organism>
<gene>
    <name evidence="1" type="ORF">GCM10009740_33370</name>
</gene>
<reference evidence="2" key="1">
    <citation type="journal article" date="2019" name="Int. J. Syst. Evol. Microbiol.">
        <title>The Global Catalogue of Microorganisms (GCM) 10K type strain sequencing project: providing services to taxonomists for standard genome sequencing and annotation.</title>
        <authorList>
            <consortium name="The Broad Institute Genomics Platform"/>
            <consortium name="The Broad Institute Genome Sequencing Center for Infectious Disease"/>
            <person name="Wu L."/>
            <person name="Ma J."/>
        </authorList>
    </citation>
    <scope>NUCLEOTIDE SEQUENCE [LARGE SCALE GENOMIC DNA]</scope>
    <source>
        <strain evidence="2">JCM 14283</strain>
    </source>
</reference>
<sequence length="126" mass="12283">MAAATAAGLLVLLAAGCGQTSGLAPAPTGGSETCPASGPVMASQLARLARCDLSGMEIVLDVGRAEGVGGAVQNRDECSHTGEGPSIVVCTFAAPVGTGGFVGDGAERVYFGTEEAIARVKATSAD</sequence>
<evidence type="ECO:0000313" key="2">
    <source>
        <dbReference type="Proteomes" id="UP001501285"/>
    </source>
</evidence>
<dbReference type="Proteomes" id="UP001501285">
    <property type="component" value="Unassembled WGS sequence"/>
</dbReference>
<protein>
    <submittedName>
        <fullName evidence="1">Uncharacterized protein</fullName>
    </submittedName>
</protein>
<evidence type="ECO:0000313" key="1">
    <source>
        <dbReference type="EMBL" id="GAA2038455.1"/>
    </source>
</evidence>
<accession>A0ABP5G307</accession>
<proteinExistence type="predicted"/>